<evidence type="ECO:0000256" key="3">
    <source>
        <dbReference type="PROSITE-ProRule" id="PRU00339"/>
    </source>
</evidence>
<name>A0A0F3GZU1_9BACT</name>
<dbReference type="EMBL" id="LACI01000217">
    <property type="protein sequence ID" value="KJU87347.1"/>
    <property type="molecule type" value="Genomic_DNA"/>
</dbReference>
<keyword evidence="1" id="KW-0677">Repeat</keyword>
<feature type="repeat" description="TPR" evidence="3">
    <location>
        <begin position="306"/>
        <end position="339"/>
    </location>
</feature>
<dbReference type="PANTHER" id="PTHR44227">
    <property type="match status" value="1"/>
</dbReference>
<keyword evidence="4" id="KW-0812">Transmembrane</keyword>
<dbReference type="PROSITE" id="PS50005">
    <property type="entry name" value="TPR"/>
    <property type="match status" value="4"/>
</dbReference>
<dbReference type="InterPro" id="IPR052346">
    <property type="entry name" value="O-mannosyl-transferase_TMTC"/>
</dbReference>
<feature type="repeat" description="TPR" evidence="3">
    <location>
        <begin position="376"/>
        <end position="409"/>
    </location>
</feature>
<keyword evidence="4" id="KW-1133">Transmembrane helix</keyword>
<feature type="transmembrane region" description="Helical" evidence="4">
    <location>
        <begin position="116"/>
        <end position="132"/>
    </location>
</feature>
<dbReference type="SUPFAM" id="SSF81901">
    <property type="entry name" value="HCP-like"/>
    <property type="match status" value="1"/>
</dbReference>
<dbReference type="InterPro" id="IPR019734">
    <property type="entry name" value="TPR_rpt"/>
</dbReference>
<comment type="caution">
    <text evidence="5">The sequence shown here is derived from an EMBL/GenBank/DDBJ whole genome shotgun (WGS) entry which is preliminary data.</text>
</comment>
<evidence type="ECO:0000256" key="1">
    <source>
        <dbReference type="ARBA" id="ARBA00022737"/>
    </source>
</evidence>
<feature type="transmembrane region" description="Helical" evidence="4">
    <location>
        <begin position="67"/>
        <end position="95"/>
    </location>
</feature>
<evidence type="ECO:0000313" key="6">
    <source>
        <dbReference type="Proteomes" id="UP000033423"/>
    </source>
</evidence>
<feature type="repeat" description="TPR" evidence="3">
    <location>
        <begin position="410"/>
        <end position="443"/>
    </location>
</feature>
<feature type="transmembrane region" description="Helical" evidence="4">
    <location>
        <begin position="181"/>
        <end position="200"/>
    </location>
</feature>
<dbReference type="PATRIC" id="fig|29290.4.peg.629"/>
<keyword evidence="6" id="KW-1185">Reference proteome</keyword>
<dbReference type="InterPro" id="IPR013105">
    <property type="entry name" value="TPR_2"/>
</dbReference>
<dbReference type="PANTHER" id="PTHR44227:SF3">
    <property type="entry name" value="PROTEIN O-MANNOSYL-TRANSFERASE TMTC4"/>
    <property type="match status" value="1"/>
</dbReference>
<keyword evidence="2 3" id="KW-0802">TPR repeat</keyword>
<dbReference type="Gene3D" id="1.25.40.10">
    <property type="entry name" value="Tetratricopeptide repeat domain"/>
    <property type="match status" value="2"/>
</dbReference>
<feature type="transmembrane region" description="Helical" evidence="4">
    <location>
        <begin position="237"/>
        <end position="254"/>
    </location>
</feature>
<feature type="transmembrane region" description="Helical" evidence="4">
    <location>
        <begin position="260"/>
        <end position="280"/>
    </location>
</feature>
<gene>
    <name evidence="5" type="ORF">MBAV_000460</name>
</gene>
<accession>A0A0F3GZU1</accession>
<reference evidence="5 6" key="1">
    <citation type="submission" date="2015-02" db="EMBL/GenBank/DDBJ databases">
        <title>Single-cell genomics of uncultivated deep-branching MTB reveals a conserved set of magnetosome genes.</title>
        <authorList>
            <person name="Kolinko S."/>
            <person name="Richter M."/>
            <person name="Glockner F.O."/>
            <person name="Brachmann A."/>
            <person name="Schuler D."/>
        </authorList>
    </citation>
    <scope>NUCLEOTIDE SEQUENCE [LARGE SCALE GENOMIC DNA]</scope>
    <source>
        <strain evidence="5">TM-1</strain>
    </source>
</reference>
<evidence type="ECO:0000256" key="4">
    <source>
        <dbReference type="SAM" id="Phobius"/>
    </source>
</evidence>
<dbReference type="SMART" id="SM00028">
    <property type="entry name" value="TPR"/>
    <property type="match status" value="4"/>
</dbReference>
<feature type="transmembrane region" description="Helical" evidence="4">
    <location>
        <begin position="206"/>
        <end position="225"/>
    </location>
</feature>
<dbReference type="Pfam" id="PF07719">
    <property type="entry name" value="TPR_2"/>
    <property type="match status" value="1"/>
</dbReference>
<proteinExistence type="predicted"/>
<protein>
    <submittedName>
        <fullName evidence="5">Tetratricopeptide TPR_2 repeat protein</fullName>
    </submittedName>
</protein>
<sequence>MLLFICLTRMTQKPWQSAIVAALFALHPVNVESVAWASERKNVLSTLLWILTMMAYHRHVQQPKTKWYALTLLLFVLGLMAKPMLVTLPVVLLLLDYWPLQRFKSRRLIDLVIEKIPFFIISILSGVVTIFAQRQALISFAVAPLQLRLHSVVHSYVGYIKMMLWPKGLTMFYPYASNIQLSHTLLLLVCIVGVTAVAFYRRRRMPYLFVGWLWYLVTLVPVLQLLQVSASPMADRYAYVPLIGVFVAVVYGLTELQHMRYARVFMGVCAGCVLLALCLLTRQQVGYWKNSGTLFKHAVEVTNGNYVANNDYGMYLMKEGKVQEAIVQFSKGLEVVPDNPHLNFNLWSALVFEGRGAEAQQYFLRSRPFWHSAGEAAVYKMLSHALMRQKKYPLAYEYLQKSLSLDPTDAVVYDYLGLTLSAQGRFEEALEYFSSGVKFANNAWELYFHRGLILKKMGREKEARESLEKSLALNPNSNDVRSILKKEGGGSAPP</sequence>
<dbReference type="Pfam" id="PF13431">
    <property type="entry name" value="TPR_17"/>
    <property type="match status" value="1"/>
</dbReference>
<keyword evidence="4" id="KW-0472">Membrane</keyword>
<evidence type="ECO:0000313" key="5">
    <source>
        <dbReference type="EMBL" id="KJU87347.1"/>
    </source>
</evidence>
<dbReference type="Proteomes" id="UP000033423">
    <property type="component" value="Unassembled WGS sequence"/>
</dbReference>
<dbReference type="InterPro" id="IPR011990">
    <property type="entry name" value="TPR-like_helical_dom_sf"/>
</dbReference>
<dbReference type="AlphaFoldDB" id="A0A0F3GZU1"/>
<organism evidence="5 6">
    <name type="scientific">Candidatus Magnetobacterium bavaricum</name>
    <dbReference type="NCBI Taxonomy" id="29290"/>
    <lineage>
        <taxon>Bacteria</taxon>
        <taxon>Pseudomonadati</taxon>
        <taxon>Nitrospirota</taxon>
        <taxon>Thermodesulfovibrionia</taxon>
        <taxon>Thermodesulfovibrionales</taxon>
        <taxon>Candidatus Magnetobacteriaceae</taxon>
        <taxon>Candidatus Magnetobacterium</taxon>
    </lineage>
</organism>
<feature type="repeat" description="TPR" evidence="3">
    <location>
        <begin position="444"/>
        <end position="477"/>
    </location>
</feature>
<evidence type="ECO:0000256" key="2">
    <source>
        <dbReference type="ARBA" id="ARBA00022803"/>
    </source>
</evidence>